<organism evidence="2 3">
    <name type="scientific">Propionivibrio dicarboxylicus</name>
    <dbReference type="NCBI Taxonomy" id="83767"/>
    <lineage>
        <taxon>Bacteria</taxon>
        <taxon>Pseudomonadati</taxon>
        <taxon>Pseudomonadota</taxon>
        <taxon>Betaproteobacteria</taxon>
        <taxon>Rhodocyclales</taxon>
        <taxon>Rhodocyclaceae</taxon>
        <taxon>Propionivibrio</taxon>
    </lineage>
</organism>
<dbReference type="Proteomes" id="UP000198607">
    <property type="component" value="Unassembled WGS sequence"/>
</dbReference>
<dbReference type="GO" id="GO:0016747">
    <property type="term" value="F:acyltransferase activity, transferring groups other than amino-acyl groups"/>
    <property type="evidence" value="ECO:0007669"/>
    <property type="project" value="InterPro"/>
</dbReference>
<keyword evidence="2" id="KW-0808">Transferase</keyword>
<dbReference type="Pfam" id="PF00583">
    <property type="entry name" value="Acetyltransf_1"/>
    <property type="match status" value="1"/>
</dbReference>
<feature type="domain" description="N-acetyltransferase" evidence="1">
    <location>
        <begin position="1"/>
        <end position="104"/>
    </location>
</feature>
<dbReference type="AlphaFoldDB" id="A0A1G7XQF1"/>
<protein>
    <submittedName>
        <fullName evidence="2">Acetyltransferase (GNAT) family protein</fullName>
    </submittedName>
</protein>
<dbReference type="EMBL" id="FNCY01000002">
    <property type="protein sequence ID" value="SDG85890.1"/>
    <property type="molecule type" value="Genomic_DNA"/>
</dbReference>
<keyword evidence="3" id="KW-1185">Reference proteome</keyword>
<gene>
    <name evidence="2" type="ORF">SAMN05660652_00748</name>
</gene>
<dbReference type="InterPro" id="IPR016181">
    <property type="entry name" value="Acyl_CoA_acyltransferase"/>
</dbReference>
<reference evidence="2 3" key="1">
    <citation type="submission" date="2016-10" db="EMBL/GenBank/DDBJ databases">
        <authorList>
            <person name="de Groot N.N."/>
        </authorList>
    </citation>
    <scope>NUCLEOTIDE SEQUENCE [LARGE SCALE GENOMIC DNA]</scope>
    <source>
        <strain evidence="2 3">DSM 5885</strain>
    </source>
</reference>
<dbReference type="PROSITE" id="PS51186">
    <property type="entry name" value="GNAT"/>
    <property type="match status" value="1"/>
</dbReference>
<dbReference type="CDD" id="cd04301">
    <property type="entry name" value="NAT_SF"/>
    <property type="match status" value="1"/>
</dbReference>
<dbReference type="Gene3D" id="3.40.630.30">
    <property type="match status" value="1"/>
</dbReference>
<dbReference type="STRING" id="83767.SAMN05660652_00748"/>
<dbReference type="SUPFAM" id="SSF55729">
    <property type="entry name" value="Acyl-CoA N-acyltransferases (Nat)"/>
    <property type="match status" value="1"/>
</dbReference>
<evidence type="ECO:0000313" key="2">
    <source>
        <dbReference type="EMBL" id="SDG85890.1"/>
    </source>
</evidence>
<proteinExistence type="predicted"/>
<accession>A0A1G7XQF1</accession>
<sequence length="104" mass="11465">MIFANGGRMAVVVDGEALLAVAIWRVIENTSEGRRLYVDDLVSDDLHRSQGVGKCLLGWLEQKAVSLGCDALALDSGVQRAGAHRFYFREGMHIPAFCFRKALK</sequence>
<name>A0A1G7XQF1_9RHOO</name>
<dbReference type="InterPro" id="IPR000182">
    <property type="entry name" value="GNAT_dom"/>
</dbReference>
<evidence type="ECO:0000313" key="3">
    <source>
        <dbReference type="Proteomes" id="UP000198607"/>
    </source>
</evidence>
<evidence type="ECO:0000259" key="1">
    <source>
        <dbReference type="PROSITE" id="PS51186"/>
    </source>
</evidence>